<keyword evidence="12" id="KW-1185">Reference proteome</keyword>
<feature type="transmembrane region" description="Helical" evidence="7">
    <location>
        <begin position="53"/>
        <end position="70"/>
    </location>
</feature>
<keyword evidence="3" id="KW-0813">Transport</keyword>
<feature type="transmembrane region" description="Helical" evidence="7">
    <location>
        <begin position="512"/>
        <end position="531"/>
    </location>
</feature>
<keyword evidence="5 7" id="KW-1133">Transmembrane helix</keyword>
<protein>
    <recommendedName>
        <fullName evidence="13">CSC1-like protein 2</fullName>
    </recommendedName>
</protein>
<evidence type="ECO:0000259" key="10">
    <source>
        <dbReference type="Pfam" id="PF14703"/>
    </source>
</evidence>
<comment type="similarity">
    <text evidence="2">Belongs to the CSC1 (TC 1.A.17) family.</text>
</comment>
<feature type="transmembrane region" description="Helical" evidence="7">
    <location>
        <begin position="568"/>
        <end position="595"/>
    </location>
</feature>
<reference evidence="11" key="1">
    <citation type="submission" date="2021-02" db="EMBL/GenBank/DDBJ databases">
        <authorList>
            <person name="Nowell W R."/>
        </authorList>
    </citation>
    <scope>NUCLEOTIDE SEQUENCE</scope>
</reference>
<evidence type="ECO:0000313" key="12">
    <source>
        <dbReference type="Proteomes" id="UP000663828"/>
    </source>
</evidence>
<gene>
    <name evidence="11" type="ORF">XAT740_LOCUS17511</name>
</gene>
<evidence type="ECO:0000256" key="4">
    <source>
        <dbReference type="ARBA" id="ARBA00022692"/>
    </source>
</evidence>
<dbReference type="InterPro" id="IPR032880">
    <property type="entry name" value="CSC1/OSCA1-like_N"/>
</dbReference>
<comment type="subcellular location">
    <subcellularLocation>
        <location evidence="1">Membrane</location>
        <topology evidence="1">Multi-pass membrane protein</topology>
    </subcellularLocation>
</comment>
<evidence type="ECO:0000256" key="7">
    <source>
        <dbReference type="SAM" id="Phobius"/>
    </source>
</evidence>
<evidence type="ECO:0000259" key="9">
    <source>
        <dbReference type="Pfam" id="PF13967"/>
    </source>
</evidence>
<keyword evidence="6 7" id="KW-0472">Membrane</keyword>
<evidence type="ECO:0000256" key="6">
    <source>
        <dbReference type="ARBA" id="ARBA00023136"/>
    </source>
</evidence>
<comment type="caution">
    <text evidence="11">The sequence shown here is derived from an EMBL/GenBank/DDBJ whole genome shotgun (WGS) entry which is preliminary data.</text>
</comment>
<evidence type="ECO:0000256" key="1">
    <source>
        <dbReference type="ARBA" id="ARBA00004141"/>
    </source>
</evidence>
<feature type="transmembrane region" description="Helical" evidence="7">
    <location>
        <begin position="463"/>
        <end position="491"/>
    </location>
</feature>
<dbReference type="Pfam" id="PF13967">
    <property type="entry name" value="RSN1_TM"/>
    <property type="match status" value="1"/>
</dbReference>
<dbReference type="PANTHER" id="PTHR13018">
    <property type="entry name" value="PROBABLE MEMBRANE PROTEIN DUF221-RELATED"/>
    <property type="match status" value="1"/>
</dbReference>
<sequence length="923" mass="106137">MNAEDKLTTPIRVSSLIGDKLPLITRDDCSYYGRMNRTGFGLIRSYEGIPENLLVNIVVSAVLLLLFVYLRRRFSDSKSIDDGTEISTLLYGQSTPFRNVVRDDNESCLHRYFVTRWLWIRDLFIISDWDVYRSCSPDAYYYLLFHTYLIAYLLFITIFSLTIILPVNFQGTQGTTEQKFAQSTIANLPPNSPLLWFHACASIIFVIAGIIVAYLYTNATRYYATEDMASRTLMVRGIPHEACDEDKLNEYFREAYPTLYITHLTLAYNIAQLQHVYKRRELNLRIWQQSKKMYQESGKRPVVYNNTCGQMCGCCAKEVDAIEYYEKLYNTYKDRVEDEYLHVRQKKCGLAFVTFATPEEAHRVRSSFQPTCFVPDRRPKTSTSNSIGVHEWTVGFAPSPKNIIWKNIPMSEISHWFRIIVVNIILVFFMIFLTTPSVVLSTIDKIANKYRSIDPLKRVTKQIQVPVFLTSVMPVLLLRIFAAAMPSLVSVTSLLEKQWKKSALDKSMMIKLFVFLAMMILILPSLGLTSIEGFLRWVFENEEGVAHNSRIRWMCVFLPDNGAFFVNYIITSAFIGTAIELLRLADLVFYIYIIVTAKSTAERRVIRHALQFPFRFGVQYAWTSAVFCVIVAYSIACPLITPVGNNSSRDFYCISKKSVSGLIYLLIKRAVDKYNLVFVYDTEIADKSVHRLAGNFIIVALIIQQLTLLFFVLVRSETLTYLSMTLLGSFILTGGIYFGFSCFDCCGRWSSRKYSLSTSVIPEVSTYFLPFTIRYKLLKKLFGRNYGNNIRYSVDNLISVQNLELVRRDDFCYVTKSLFVSTLRHFLIETILHFQSGENRQKLDELGELEEIEGRQNKQRATSHYIPTILNACIEEFDIPPSLTKIRRCSIRDPTQIGLYGTVDPTTQPMVVGTGDENDLLID</sequence>
<name>A0A814MWH2_ADIRI</name>
<feature type="transmembrane region" description="Helical" evidence="7">
    <location>
        <begin position="416"/>
        <end position="443"/>
    </location>
</feature>
<dbReference type="InterPro" id="IPR045122">
    <property type="entry name" value="Csc1-like"/>
</dbReference>
<feature type="transmembrane region" description="Helical" evidence="7">
    <location>
        <begin position="692"/>
        <end position="714"/>
    </location>
</feature>
<dbReference type="PANTHER" id="PTHR13018:SF5">
    <property type="entry name" value="RE44586P"/>
    <property type="match status" value="1"/>
</dbReference>
<feature type="transmembrane region" description="Helical" evidence="7">
    <location>
        <begin position="616"/>
        <end position="641"/>
    </location>
</feature>
<dbReference type="Proteomes" id="UP000663828">
    <property type="component" value="Unassembled WGS sequence"/>
</dbReference>
<organism evidence="11 12">
    <name type="scientific">Adineta ricciae</name>
    <name type="common">Rotifer</name>
    <dbReference type="NCBI Taxonomy" id="249248"/>
    <lineage>
        <taxon>Eukaryota</taxon>
        <taxon>Metazoa</taxon>
        <taxon>Spiralia</taxon>
        <taxon>Gnathifera</taxon>
        <taxon>Rotifera</taxon>
        <taxon>Eurotatoria</taxon>
        <taxon>Bdelloidea</taxon>
        <taxon>Adinetida</taxon>
        <taxon>Adinetidae</taxon>
        <taxon>Adineta</taxon>
    </lineage>
</organism>
<evidence type="ECO:0000256" key="5">
    <source>
        <dbReference type="ARBA" id="ARBA00022989"/>
    </source>
</evidence>
<dbReference type="InterPro" id="IPR027815">
    <property type="entry name" value="CSC1/OSCA1-like_cyt"/>
</dbReference>
<dbReference type="Pfam" id="PF02714">
    <property type="entry name" value="RSN1_7TM"/>
    <property type="match status" value="1"/>
</dbReference>
<dbReference type="AlphaFoldDB" id="A0A814MWH2"/>
<dbReference type="GO" id="GO:0005227">
    <property type="term" value="F:calcium-activated cation channel activity"/>
    <property type="evidence" value="ECO:0007669"/>
    <property type="project" value="InterPro"/>
</dbReference>
<evidence type="ECO:0000256" key="2">
    <source>
        <dbReference type="ARBA" id="ARBA00007779"/>
    </source>
</evidence>
<evidence type="ECO:0000313" key="11">
    <source>
        <dbReference type="EMBL" id="CAF1084695.1"/>
    </source>
</evidence>
<feature type="transmembrane region" description="Helical" evidence="7">
    <location>
        <begin position="721"/>
        <end position="740"/>
    </location>
</feature>
<dbReference type="GO" id="GO:0005886">
    <property type="term" value="C:plasma membrane"/>
    <property type="evidence" value="ECO:0007669"/>
    <property type="project" value="TreeGrafter"/>
</dbReference>
<evidence type="ECO:0000259" key="8">
    <source>
        <dbReference type="Pfam" id="PF02714"/>
    </source>
</evidence>
<dbReference type="Pfam" id="PF14703">
    <property type="entry name" value="PHM7_cyt"/>
    <property type="match status" value="1"/>
</dbReference>
<feature type="transmembrane region" description="Helical" evidence="7">
    <location>
        <begin position="140"/>
        <end position="165"/>
    </location>
</feature>
<dbReference type="EMBL" id="CAJNOR010001145">
    <property type="protein sequence ID" value="CAF1084695.1"/>
    <property type="molecule type" value="Genomic_DNA"/>
</dbReference>
<keyword evidence="4 7" id="KW-0812">Transmembrane</keyword>
<dbReference type="InterPro" id="IPR003864">
    <property type="entry name" value="CSC1/OSCA1-like_7TM"/>
</dbReference>
<feature type="transmembrane region" description="Helical" evidence="7">
    <location>
        <begin position="195"/>
        <end position="216"/>
    </location>
</feature>
<feature type="domain" description="CSC1/OSCA1-like N-terminal transmembrane" evidence="9">
    <location>
        <begin position="52"/>
        <end position="213"/>
    </location>
</feature>
<evidence type="ECO:0008006" key="13">
    <source>
        <dbReference type="Google" id="ProtNLM"/>
    </source>
</evidence>
<feature type="domain" description="CSC1/OSCA1-like cytosolic" evidence="10">
    <location>
        <begin position="230"/>
        <end position="407"/>
    </location>
</feature>
<accession>A0A814MWH2</accession>
<feature type="domain" description="CSC1/OSCA1-like 7TM region" evidence="8">
    <location>
        <begin position="418"/>
        <end position="709"/>
    </location>
</feature>
<evidence type="ECO:0000256" key="3">
    <source>
        <dbReference type="ARBA" id="ARBA00022448"/>
    </source>
</evidence>
<proteinExistence type="inferred from homology"/>